<protein>
    <submittedName>
        <fullName evidence="2">Uncharacterized protein</fullName>
    </submittedName>
</protein>
<proteinExistence type="predicted"/>
<feature type="signal peptide" evidence="1">
    <location>
        <begin position="1"/>
        <end position="26"/>
    </location>
</feature>
<evidence type="ECO:0000313" key="3">
    <source>
        <dbReference type="Proteomes" id="UP001328107"/>
    </source>
</evidence>
<keyword evidence="3" id="KW-1185">Reference proteome</keyword>
<gene>
    <name evidence="2" type="ORF">PMAYCL1PPCAC_24399</name>
</gene>
<evidence type="ECO:0000256" key="1">
    <source>
        <dbReference type="SAM" id="SignalP"/>
    </source>
</evidence>
<feature type="non-terminal residue" evidence="2">
    <location>
        <position position="1"/>
    </location>
</feature>
<keyword evidence="1" id="KW-0732">Signal</keyword>
<dbReference type="Proteomes" id="UP001328107">
    <property type="component" value="Unassembled WGS sequence"/>
</dbReference>
<accession>A0AAN5D230</accession>
<organism evidence="2 3">
    <name type="scientific">Pristionchus mayeri</name>
    <dbReference type="NCBI Taxonomy" id="1317129"/>
    <lineage>
        <taxon>Eukaryota</taxon>
        <taxon>Metazoa</taxon>
        <taxon>Ecdysozoa</taxon>
        <taxon>Nematoda</taxon>
        <taxon>Chromadorea</taxon>
        <taxon>Rhabditida</taxon>
        <taxon>Rhabditina</taxon>
        <taxon>Diplogasteromorpha</taxon>
        <taxon>Diplogasteroidea</taxon>
        <taxon>Neodiplogasteridae</taxon>
        <taxon>Pristionchus</taxon>
    </lineage>
</organism>
<sequence length="90" mass="10437">HNFPFSDMVRLSPLLLIISLCVVLNAASVAQRLHNHPYFVGQSYLGGMTPLIQENSILDYTKQDLQWLARFPMDKLYQYQNRGWVGGRRK</sequence>
<dbReference type="AlphaFoldDB" id="A0AAN5D230"/>
<name>A0AAN5D230_9BILA</name>
<evidence type="ECO:0000313" key="2">
    <source>
        <dbReference type="EMBL" id="GMR54204.1"/>
    </source>
</evidence>
<comment type="caution">
    <text evidence="2">The sequence shown here is derived from an EMBL/GenBank/DDBJ whole genome shotgun (WGS) entry which is preliminary data.</text>
</comment>
<reference evidence="3" key="1">
    <citation type="submission" date="2022-10" db="EMBL/GenBank/DDBJ databases">
        <title>Genome assembly of Pristionchus species.</title>
        <authorList>
            <person name="Yoshida K."/>
            <person name="Sommer R.J."/>
        </authorList>
    </citation>
    <scope>NUCLEOTIDE SEQUENCE [LARGE SCALE GENOMIC DNA]</scope>
    <source>
        <strain evidence="3">RS5460</strain>
    </source>
</reference>
<dbReference type="EMBL" id="BTRK01000005">
    <property type="protein sequence ID" value="GMR54204.1"/>
    <property type="molecule type" value="Genomic_DNA"/>
</dbReference>
<feature type="chain" id="PRO_5042867775" evidence="1">
    <location>
        <begin position="27"/>
        <end position="90"/>
    </location>
</feature>